<protein>
    <submittedName>
        <fullName evidence="2">Uncharacterized protein</fullName>
    </submittedName>
</protein>
<reference evidence="2" key="2">
    <citation type="submission" date="2023-06" db="EMBL/GenBank/DDBJ databases">
        <authorList>
            <consortium name="Lawrence Berkeley National Laboratory"/>
            <person name="Haridas S."/>
            <person name="Hensen N."/>
            <person name="Bonometti L."/>
            <person name="Westerberg I."/>
            <person name="Brannstrom I.O."/>
            <person name="Guillou S."/>
            <person name="Cros-Aarteil S."/>
            <person name="Calhoun S."/>
            <person name="Kuo A."/>
            <person name="Mondo S."/>
            <person name="Pangilinan J."/>
            <person name="Riley R."/>
            <person name="Labutti K."/>
            <person name="Andreopoulos B."/>
            <person name="Lipzen A."/>
            <person name="Chen C."/>
            <person name="Yanf M."/>
            <person name="Daum C."/>
            <person name="Ng V."/>
            <person name="Clum A."/>
            <person name="Steindorff A."/>
            <person name="Ohm R."/>
            <person name="Martin F."/>
            <person name="Silar P."/>
            <person name="Natvig D."/>
            <person name="Lalanne C."/>
            <person name="Gautier V."/>
            <person name="Ament-Velasquez S.L."/>
            <person name="Kruys A."/>
            <person name="Hutchinson M.I."/>
            <person name="Powell A.J."/>
            <person name="Barry K."/>
            <person name="Miller A.N."/>
            <person name="Grigoriev I.V."/>
            <person name="Debuchy R."/>
            <person name="Gladieux P."/>
            <person name="Thoren M.H."/>
            <person name="Johannesson H."/>
        </authorList>
    </citation>
    <scope>NUCLEOTIDE SEQUENCE</scope>
    <source>
        <strain evidence="2">CBS 955.72</strain>
    </source>
</reference>
<sequence length="109" mass="12595">MGQFVWQIRVGLSRDKMLSRDLVPNSLRELARLKKAWANEYHPEMQVHLRGLGLGLMLPRLKFWYKECLRITVSICILVFATQAMIRHSLQTLAVATLLGCIGAFRVWN</sequence>
<dbReference type="Proteomes" id="UP001275084">
    <property type="component" value="Unassembled WGS sequence"/>
</dbReference>
<comment type="caution">
    <text evidence="2">The sequence shown here is derived from an EMBL/GenBank/DDBJ whole genome shotgun (WGS) entry which is preliminary data.</text>
</comment>
<feature type="transmembrane region" description="Helical" evidence="1">
    <location>
        <begin position="92"/>
        <end position="108"/>
    </location>
</feature>
<keyword evidence="3" id="KW-1185">Reference proteome</keyword>
<keyword evidence="1" id="KW-1133">Transmembrane helix</keyword>
<dbReference type="EMBL" id="JAUIQD010000002">
    <property type="protein sequence ID" value="KAK3360451.1"/>
    <property type="molecule type" value="Genomic_DNA"/>
</dbReference>
<evidence type="ECO:0000256" key="1">
    <source>
        <dbReference type="SAM" id="Phobius"/>
    </source>
</evidence>
<gene>
    <name evidence="2" type="ORF">B0T25DRAFT_130272</name>
</gene>
<proteinExistence type="predicted"/>
<evidence type="ECO:0000313" key="2">
    <source>
        <dbReference type="EMBL" id="KAK3360451.1"/>
    </source>
</evidence>
<dbReference type="AlphaFoldDB" id="A0AAJ0HSL4"/>
<name>A0AAJ0HSL4_9PEZI</name>
<reference evidence="2" key="1">
    <citation type="journal article" date="2023" name="Mol. Phylogenet. Evol.">
        <title>Genome-scale phylogeny and comparative genomics of the fungal order Sordariales.</title>
        <authorList>
            <person name="Hensen N."/>
            <person name="Bonometti L."/>
            <person name="Westerberg I."/>
            <person name="Brannstrom I.O."/>
            <person name="Guillou S."/>
            <person name="Cros-Aarteil S."/>
            <person name="Calhoun S."/>
            <person name="Haridas S."/>
            <person name="Kuo A."/>
            <person name="Mondo S."/>
            <person name="Pangilinan J."/>
            <person name="Riley R."/>
            <person name="LaButti K."/>
            <person name="Andreopoulos B."/>
            <person name="Lipzen A."/>
            <person name="Chen C."/>
            <person name="Yan M."/>
            <person name="Daum C."/>
            <person name="Ng V."/>
            <person name="Clum A."/>
            <person name="Steindorff A."/>
            <person name="Ohm R.A."/>
            <person name="Martin F."/>
            <person name="Silar P."/>
            <person name="Natvig D.O."/>
            <person name="Lalanne C."/>
            <person name="Gautier V."/>
            <person name="Ament-Velasquez S.L."/>
            <person name="Kruys A."/>
            <person name="Hutchinson M.I."/>
            <person name="Powell A.J."/>
            <person name="Barry K."/>
            <person name="Miller A.N."/>
            <person name="Grigoriev I.V."/>
            <person name="Debuchy R."/>
            <person name="Gladieux P."/>
            <person name="Hiltunen Thoren M."/>
            <person name="Johannesson H."/>
        </authorList>
    </citation>
    <scope>NUCLEOTIDE SEQUENCE</scope>
    <source>
        <strain evidence="2">CBS 955.72</strain>
    </source>
</reference>
<organism evidence="2 3">
    <name type="scientific">Lasiosphaeria hispida</name>
    <dbReference type="NCBI Taxonomy" id="260671"/>
    <lineage>
        <taxon>Eukaryota</taxon>
        <taxon>Fungi</taxon>
        <taxon>Dikarya</taxon>
        <taxon>Ascomycota</taxon>
        <taxon>Pezizomycotina</taxon>
        <taxon>Sordariomycetes</taxon>
        <taxon>Sordariomycetidae</taxon>
        <taxon>Sordariales</taxon>
        <taxon>Lasiosphaeriaceae</taxon>
        <taxon>Lasiosphaeria</taxon>
    </lineage>
</organism>
<keyword evidence="1" id="KW-0812">Transmembrane</keyword>
<evidence type="ECO:0000313" key="3">
    <source>
        <dbReference type="Proteomes" id="UP001275084"/>
    </source>
</evidence>
<keyword evidence="1" id="KW-0472">Membrane</keyword>
<accession>A0AAJ0HSL4</accession>
<feature type="transmembrane region" description="Helical" evidence="1">
    <location>
        <begin position="68"/>
        <end position="86"/>
    </location>
</feature>